<proteinExistence type="predicted"/>
<dbReference type="Gene3D" id="3.40.30.10">
    <property type="entry name" value="Glutaredoxin"/>
    <property type="match status" value="1"/>
</dbReference>
<reference evidence="2 3" key="1">
    <citation type="journal article" date="2017" name="Environ. Sci. Technol.">
        <title>Organohalide Respiration with Chlorinated Ethenes under Low pH Conditions.</title>
        <authorList>
            <person name="Yang Y."/>
            <person name="Capiro N.L."/>
            <person name="Marcet T.F."/>
            <person name="Yan J."/>
            <person name="Pennell K.D."/>
            <person name="Loffler F.E."/>
        </authorList>
    </citation>
    <scope>NUCLEOTIDE SEQUENCE [LARGE SCALE GENOMIC DNA]</scope>
    <source>
        <strain evidence="2 3">ACSDCE</strain>
    </source>
</reference>
<gene>
    <name evidence="2" type="ORF">FA584_03335</name>
</gene>
<dbReference type="RefSeq" id="WP_167750844.1">
    <property type="nucleotide sequence ID" value="NZ_CP045453.2"/>
</dbReference>
<dbReference type="InterPro" id="IPR011893">
    <property type="entry name" value="Selenoprotein_Rdx-typ"/>
</dbReference>
<dbReference type="SUPFAM" id="SSF52833">
    <property type="entry name" value="Thioredoxin-like"/>
    <property type="match status" value="1"/>
</dbReference>
<dbReference type="Proteomes" id="UP000502831">
    <property type="component" value="Chromosome"/>
</dbReference>
<evidence type="ECO:0000313" key="3">
    <source>
        <dbReference type="Proteomes" id="UP000502831"/>
    </source>
</evidence>
<evidence type="ECO:0000313" key="2">
    <source>
        <dbReference type="EMBL" id="QIR75292.1"/>
    </source>
</evidence>
<accession>A0A6G9VP50</accession>
<name>A0A6G9VP50_9BACT</name>
<organism evidence="2 3">
    <name type="scientific">Sulfurospirillum diekertiae</name>
    <dbReference type="NCBI Taxonomy" id="1854492"/>
    <lineage>
        <taxon>Bacteria</taxon>
        <taxon>Pseudomonadati</taxon>
        <taxon>Campylobacterota</taxon>
        <taxon>Epsilonproteobacteria</taxon>
        <taxon>Campylobacterales</taxon>
        <taxon>Sulfurospirillaceae</taxon>
        <taxon>Sulfurospirillum</taxon>
    </lineage>
</organism>
<keyword evidence="1" id="KW-0676">Redox-active center</keyword>
<sequence>MPRAFRVKDEILSAYPNAKTTLSPKIGGFFDVVVDDIVIFSKTEKIGTPIERFPEVGEIVSLLQKAGY</sequence>
<protein>
    <submittedName>
        <fullName evidence="2">Uncharacterized protein</fullName>
    </submittedName>
</protein>
<dbReference type="AlphaFoldDB" id="A0A6G9VP50"/>
<dbReference type="EMBL" id="CP039734">
    <property type="protein sequence ID" value="QIR75292.1"/>
    <property type="molecule type" value="Genomic_DNA"/>
</dbReference>
<dbReference type="Pfam" id="PF10262">
    <property type="entry name" value="Rdx"/>
    <property type="match status" value="1"/>
</dbReference>
<dbReference type="InterPro" id="IPR036249">
    <property type="entry name" value="Thioredoxin-like_sf"/>
</dbReference>
<evidence type="ECO:0000256" key="1">
    <source>
        <dbReference type="ARBA" id="ARBA00023284"/>
    </source>
</evidence>